<dbReference type="Pfam" id="PF00534">
    <property type="entry name" value="Glycos_transf_1"/>
    <property type="match status" value="1"/>
</dbReference>
<proteinExistence type="predicted"/>
<dbReference type="EMBL" id="BJYT01000021">
    <property type="protein sequence ID" value="GEO11421.1"/>
    <property type="molecule type" value="Genomic_DNA"/>
</dbReference>
<keyword evidence="1" id="KW-0808">Transferase</keyword>
<name>A0A512BHH7_9BACT</name>
<dbReference type="AlphaFoldDB" id="A0A512BHH7"/>
<dbReference type="GO" id="GO:0016757">
    <property type="term" value="F:glycosyltransferase activity"/>
    <property type="evidence" value="ECO:0007669"/>
    <property type="project" value="InterPro"/>
</dbReference>
<evidence type="ECO:0000313" key="4">
    <source>
        <dbReference type="Proteomes" id="UP000321513"/>
    </source>
</evidence>
<keyword evidence="3" id="KW-0378">Hydrolase</keyword>
<dbReference type="InterPro" id="IPR001296">
    <property type="entry name" value="Glyco_trans_1"/>
</dbReference>
<dbReference type="SUPFAM" id="SSF53756">
    <property type="entry name" value="UDP-Glycosyltransferase/glycogen phosphorylase"/>
    <property type="match status" value="1"/>
</dbReference>
<dbReference type="RefSeq" id="WP_147205530.1">
    <property type="nucleotide sequence ID" value="NZ_BJYT01000021.1"/>
</dbReference>
<dbReference type="CDD" id="cd03801">
    <property type="entry name" value="GT4_PimA-like"/>
    <property type="match status" value="1"/>
</dbReference>
<sequence>MHIVVFPGWYPSKIDKLSGDFIQRHMYAVSQFCKVSVVFPIKDRSVKKKDIVTIQKGALTEIYYYYPSFSSIEWIDNLLSFISYNYYCLKTFKALNREEKISLTQLYVLQKNQIVGFVIKVFYKVPYIVSEQSTLYVDGRFDQMKRARKAMFKWVFHHSASFHAVSHYLANTLKSKLVLDKAAVVIPNVVDSSLFYYNHEISNERVTFVHVSNMAPQKNVEGMLEAFAEVKKGTPHFTLNLVGPLPNSINELINELGLGANVTLWNERNYQEVAEIMQQSDVFVFFTRHETFGCVIIEANACGLPVIVSDLEVTRELIKDNFNGVFVQSENVKALAAKILLMIRQHQQFDPLAISLQTRNKFNYQSIGKQFLDWFSSIQS</sequence>
<keyword evidence="4" id="KW-1185">Reference proteome</keyword>
<feature type="domain" description="Glycosyl transferase family 1" evidence="2">
    <location>
        <begin position="200"/>
        <end position="345"/>
    </location>
</feature>
<gene>
    <name evidence="3" type="ORF">SAE01_39170</name>
</gene>
<organism evidence="3 4">
    <name type="scientific">Segetibacter aerophilus</name>
    <dbReference type="NCBI Taxonomy" id="670293"/>
    <lineage>
        <taxon>Bacteria</taxon>
        <taxon>Pseudomonadati</taxon>
        <taxon>Bacteroidota</taxon>
        <taxon>Chitinophagia</taxon>
        <taxon>Chitinophagales</taxon>
        <taxon>Chitinophagaceae</taxon>
        <taxon>Segetibacter</taxon>
    </lineage>
</organism>
<dbReference type="GO" id="GO:0016787">
    <property type="term" value="F:hydrolase activity"/>
    <property type="evidence" value="ECO:0007669"/>
    <property type="project" value="UniProtKB-KW"/>
</dbReference>
<dbReference type="Proteomes" id="UP000321513">
    <property type="component" value="Unassembled WGS sequence"/>
</dbReference>
<comment type="caution">
    <text evidence="3">The sequence shown here is derived from an EMBL/GenBank/DDBJ whole genome shotgun (WGS) entry which is preliminary data.</text>
</comment>
<dbReference type="Gene3D" id="3.40.50.2000">
    <property type="entry name" value="Glycogen Phosphorylase B"/>
    <property type="match status" value="2"/>
</dbReference>
<accession>A0A512BHH7</accession>
<protein>
    <submittedName>
        <fullName evidence="3">Glycoside hydrolase</fullName>
    </submittedName>
</protein>
<dbReference type="OrthoDB" id="9795068at2"/>
<dbReference type="PANTHER" id="PTHR46401:SF2">
    <property type="entry name" value="GLYCOSYLTRANSFERASE WBBK-RELATED"/>
    <property type="match status" value="1"/>
</dbReference>
<evidence type="ECO:0000313" key="3">
    <source>
        <dbReference type="EMBL" id="GEO11421.1"/>
    </source>
</evidence>
<reference evidence="3 4" key="1">
    <citation type="submission" date="2019-07" db="EMBL/GenBank/DDBJ databases">
        <title>Whole genome shotgun sequence of Segetibacter aerophilus NBRC 106135.</title>
        <authorList>
            <person name="Hosoyama A."/>
            <person name="Uohara A."/>
            <person name="Ohji S."/>
            <person name="Ichikawa N."/>
        </authorList>
    </citation>
    <scope>NUCLEOTIDE SEQUENCE [LARGE SCALE GENOMIC DNA]</scope>
    <source>
        <strain evidence="3 4">NBRC 106135</strain>
    </source>
</reference>
<evidence type="ECO:0000259" key="2">
    <source>
        <dbReference type="Pfam" id="PF00534"/>
    </source>
</evidence>
<dbReference type="PANTHER" id="PTHR46401">
    <property type="entry name" value="GLYCOSYLTRANSFERASE WBBK-RELATED"/>
    <property type="match status" value="1"/>
</dbReference>
<evidence type="ECO:0000256" key="1">
    <source>
        <dbReference type="ARBA" id="ARBA00022679"/>
    </source>
</evidence>
<dbReference type="GO" id="GO:0009103">
    <property type="term" value="P:lipopolysaccharide biosynthetic process"/>
    <property type="evidence" value="ECO:0007669"/>
    <property type="project" value="TreeGrafter"/>
</dbReference>